<feature type="chain" id="PRO_5011721129" description="PA2779 family protein" evidence="2">
    <location>
        <begin position="30"/>
        <end position="141"/>
    </location>
</feature>
<name>A0A1I0B4I0_9GAMM</name>
<sequence>MDVRKTLRRPVALFMIVLMSLTTTGMAFAQGGTVPTEPVSTAEVLQSEQIRVDRAELKAMLATGEVQEKLASLGVDPGQVEERIDSLTAEELSEFNQALDESPAGAGVGSVVGIIVLFLLVFIITDMLCATDIYSFVNCVN</sequence>
<evidence type="ECO:0000256" key="1">
    <source>
        <dbReference type="SAM" id="Phobius"/>
    </source>
</evidence>
<protein>
    <recommendedName>
        <fullName evidence="5">PA2779 family protein</fullName>
    </recommendedName>
</protein>
<evidence type="ECO:0008006" key="5">
    <source>
        <dbReference type="Google" id="ProtNLM"/>
    </source>
</evidence>
<dbReference type="EMBL" id="FOHZ01000003">
    <property type="protein sequence ID" value="SET01780.1"/>
    <property type="molecule type" value="Genomic_DNA"/>
</dbReference>
<feature type="signal peptide" evidence="2">
    <location>
        <begin position="1"/>
        <end position="29"/>
    </location>
</feature>
<keyword evidence="2" id="KW-0732">Signal</keyword>
<dbReference type="InterPro" id="IPR046735">
    <property type="entry name" value="PA2779-like"/>
</dbReference>
<keyword evidence="1" id="KW-1133">Transmembrane helix</keyword>
<organism evidence="3 4">
    <name type="scientific">Marinobacter segnicrescens</name>
    <dbReference type="NCBI Taxonomy" id="430453"/>
    <lineage>
        <taxon>Bacteria</taxon>
        <taxon>Pseudomonadati</taxon>
        <taxon>Pseudomonadota</taxon>
        <taxon>Gammaproteobacteria</taxon>
        <taxon>Pseudomonadales</taxon>
        <taxon>Marinobacteraceae</taxon>
        <taxon>Marinobacter</taxon>
    </lineage>
</organism>
<dbReference type="AlphaFoldDB" id="A0A1I0B4I0"/>
<proteinExistence type="predicted"/>
<accession>A0A1I0B4I0</accession>
<evidence type="ECO:0000313" key="4">
    <source>
        <dbReference type="Proteomes" id="UP000198762"/>
    </source>
</evidence>
<keyword evidence="1" id="KW-0812">Transmembrane</keyword>
<dbReference type="Pfam" id="PF20332">
    <property type="entry name" value="DUF6627"/>
    <property type="match status" value="1"/>
</dbReference>
<dbReference type="Proteomes" id="UP000198762">
    <property type="component" value="Unassembled WGS sequence"/>
</dbReference>
<dbReference type="InterPro" id="IPR016924">
    <property type="entry name" value="UCP029543"/>
</dbReference>
<evidence type="ECO:0000256" key="2">
    <source>
        <dbReference type="SAM" id="SignalP"/>
    </source>
</evidence>
<reference evidence="4" key="1">
    <citation type="submission" date="2016-10" db="EMBL/GenBank/DDBJ databases">
        <authorList>
            <person name="Varghese N."/>
            <person name="Submissions S."/>
        </authorList>
    </citation>
    <scope>NUCLEOTIDE SEQUENCE [LARGE SCALE GENOMIC DNA]</scope>
    <source>
        <strain evidence="4">CGMCC 1.6489</strain>
    </source>
</reference>
<keyword evidence="4" id="KW-1185">Reference proteome</keyword>
<dbReference type="PIRSF" id="PIRSF029543">
    <property type="entry name" value="UCP029543"/>
    <property type="match status" value="1"/>
</dbReference>
<dbReference type="OrthoDB" id="7013454at2"/>
<gene>
    <name evidence="3" type="ORF">SAMN04487962_103232</name>
</gene>
<dbReference type="NCBIfam" id="NF033919">
    <property type="entry name" value="PA2779_fam"/>
    <property type="match status" value="1"/>
</dbReference>
<evidence type="ECO:0000313" key="3">
    <source>
        <dbReference type="EMBL" id="SET01780.1"/>
    </source>
</evidence>
<keyword evidence="1" id="KW-0472">Membrane</keyword>
<dbReference type="RefSeq" id="WP_091849237.1">
    <property type="nucleotide sequence ID" value="NZ_FOHZ01000003.1"/>
</dbReference>
<feature type="transmembrane region" description="Helical" evidence="1">
    <location>
        <begin position="104"/>
        <end position="124"/>
    </location>
</feature>
<dbReference type="STRING" id="430453.SAMN04487962_103232"/>